<dbReference type="SUPFAM" id="SSF110857">
    <property type="entry name" value="Gamma-glutamyl cyclotransferase-like"/>
    <property type="match status" value="1"/>
</dbReference>
<organism evidence="6 7">
    <name type="scientific">Aspergillus kawachii</name>
    <name type="common">White koji mold</name>
    <name type="synonym">Aspergillus awamori var. kawachi</name>
    <dbReference type="NCBI Taxonomy" id="1069201"/>
    <lineage>
        <taxon>Eukaryota</taxon>
        <taxon>Fungi</taxon>
        <taxon>Dikarya</taxon>
        <taxon>Ascomycota</taxon>
        <taxon>Pezizomycotina</taxon>
        <taxon>Eurotiomycetes</taxon>
        <taxon>Eurotiomycetidae</taxon>
        <taxon>Eurotiales</taxon>
        <taxon>Aspergillaceae</taxon>
        <taxon>Aspergillus</taxon>
        <taxon>Aspergillus subgen. Circumdati</taxon>
    </lineage>
</organism>
<dbReference type="InterPro" id="IPR036568">
    <property type="entry name" value="GGCT-like_sf"/>
</dbReference>
<evidence type="ECO:0000256" key="2">
    <source>
        <dbReference type="ARBA" id="ARBA00022679"/>
    </source>
</evidence>
<dbReference type="PANTHER" id="PTHR31544">
    <property type="entry name" value="AIG2-LIKE PROTEIN D"/>
    <property type="match status" value="1"/>
</dbReference>
<dbReference type="GO" id="GO:0016740">
    <property type="term" value="F:transferase activity"/>
    <property type="evidence" value="ECO:0007669"/>
    <property type="project" value="UniProtKB-KW"/>
</dbReference>
<feature type="compositionally biased region" description="Pro residues" evidence="4">
    <location>
        <begin position="8"/>
        <end position="39"/>
    </location>
</feature>
<dbReference type="EMBL" id="BCWF01000030">
    <property type="protein sequence ID" value="GAT29904.1"/>
    <property type="molecule type" value="Genomic_DNA"/>
</dbReference>
<gene>
    <name evidence="6" type="ORF">RIB2604_03102390</name>
</gene>
<dbReference type="Proteomes" id="UP000075230">
    <property type="component" value="Unassembled WGS sequence"/>
</dbReference>
<dbReference type="PANTHER" id="PTHR31544:SF4">
    <property type="entry name" value="GAMMA-GLUTAMYLCYCLOTRANSFERASE-RELATED"/>
    <property type="match status" value="1"/>
</dbReference>
<comment type="similarity">
    <text evidence="1">Belongs to the gamma-glutamylcyclotransferase family.</text>
</comment>
<feature type="domain" description="Gamma-glutamylcyclotransferase AIG2-like" evidence="5">
    <location>
        <begin position="57"/>
        <end position="163"/>
    </location>
</feature>
<dbReference type="InterPro" id="IPR045038">
    <property type="entry name" value="AIG2-like"/>
</dbReference>
<comment type="caution">
    <text evidence="6">The sequence shown here is derived from an EMBL/GenBank/DDBJ whole genome shotgun (WGS) entry which is preliminary data.</text>
</comment>
<dbReference type="InterPro" id="IPR009288">
    <property type="entry name" value="AIG2-like_dom"/>
</dbReference>
<accession>A0A146FVZ4</accession>
<proteinExistence type="inferred from homology"/>
<dbReference type="Pfam" id="PF06094">
    <property type="entry name" value="GGACT"/>
    <property type="match status" value="1"/>
</dbReference>
<dbReference type="InterPro" id="IPR013024">
    <property type="entry name" value="GGCT-like"/>
</dbReference>
<keyword evidence="2" id="KW-0808">Transferase</keyword>
<feature type="region of interest" description="Disordered" evidence="4">
    <location>
        <begin position="1"/>
        <end position="48"/>
    </location>
</feature>
<evidence type="ECO:0000256" key="4">
    <source>
        <dbReference type="SAM" id="MobiDB-lite"/>
    </source>
</evidence>
<name>A0A146FVZ4_ASPKA</name>
<reference evidence="7" key="2">
    <citation type="submission" date="2016-02" db="EMBL/GenBank/DDBJ databases">
        <title>Genome sequencing of Aspergillus luchuensis NBRC 4314.</title>
        <authorList>
            <person name="Yamada O."/>
        </authorList>
    </citation>
    <scope>NUCLEOTIDE SEQUENCE [LARGE SCALE GENOMIC DNA]</scope>
    <source>
        <strain evidence="7">RIB 2604</strain>
    </source>
</reference>
<sequence length="185" mass="20576">MQAKTPPTTDPSTPPPPLPPPPPPEPFLTRKPPPTPLPPLTQNNKPLRPPPTFPIYYFFYGTLTSPTQVARILDLPEDPHLRKAEVTGYAIAKWGDYPALINGSEGQVVSGSAYLVKSEEEAEKLARYETNAYEVVDCLVFFKDGEQPDEAEGKVFVYAGDAQALLERRFDRVLWERQMGGRVGL</sequence>
<evidence type="ECO:0000313" key="6">
    <source>
        <dbReference type="EMBL" id="GAT29904.1"/>
    </source>
</evidence>
<dbReference type="AlphaFoldDB" id="A0A146FVZ4"/>
<dbReference type="Gene3D" id="3.10.490.10">
    <property type="entry name" value="Gamma-glutamyl cyclotransferase-like"/>
    <property type="match status" value="1"/>
</dbReference>
<evidence type="ECO:0000259" key="5">
    <source>
        <dbReference type="Pfam" id="PF06094"/>
    </source>
</evidence>
<dbReference type="VEuPathDB" id="FungiDB:ASPFODRAFT_115736"/>
<dbReference type="CDD" id="cd06661">
    <property type="entry name" value="GGCT_like"/>
    <property type="match status" value="1"/>
</dbReference>
<protein>
    <recommendedName>
        <fullName evidence="3">Putative gamma-glutamylcyclotransferase</fullName>
    </recommendedName>
</protein>
<evidence type="ECO:0000256" key="3">
    <source>
        <dbReference type="ARBA" id="ARBA00030602"/>
    </source>
</evidence>
<evidence type="ECO:0000313" key="7">
    <source>
        <dbReference type="Proteomes" id="UP000075230"/>
    </source>
</evidence>
<reference evidence="6 7" key="1">
    <citation type="journal article" date="2016" name="DNA Res.">
        <title>Genome sequence of Aspergillus luchuensis NBRC 4314.</title>
        <authorList>
            <person name="Yamada O."/>
            <person name="Machida M."/>
            <person name="Hosoyama A."/>
            <person name="Goto M."/>
            <person name="Takahashi T."/>
            <person name="Futagami T."/>
            <person name="Yamagata Y."/>
            <person name="Takeuchi M."/>
            <person name="Kobayashi T."/>
            <person name="Koike H."/>
            <person name="Abe K."/>
            <person name="Asai K."/>
            <person name="Arita M."/>
            <person name="Fujita N."/>
            <person name="Fukuda K."/>
            <person name="Higa K."/>
            <person name="Horikawa H."/>
            <person name="Ishikawa T."/>
            <person name="Jinno K."/>
            <person name="Kato Y."/>
            <person name="Kirimura K."/>
            <person name="Mizutani O."/>
            <person name="Nakasone K."/>
            <person name="Sano M."/>
            <person name="Shiraishi Y."/>
            <person name="Tsukahara M."/>
            <person name="Gomi K."/>
        </authorList>
    </citation>
    <scope>NUCLEOTIDE SEQUENCE [LARGE SCALE GENOMIC DNA]</scope>
    <source>
        <strain evidence="6 7">RIB 2604</strain>
    </source>
</reference>
<evidence type="ECO:0000256" key="1">
    <source>
        <dbReference type="ARBA" id="ARBA00008861"/>
    </source>
</evidence>